<feature type="region of interest" description="Disordered" evidence="8">
    <location>
        <begin position="404"/>
        <end position="441"/>
    </location>
</feature>
<evidence type="ECO:0000259" key="9">
    <source>
        <dbReference type="PROSITE" id="PS50157"/>
    </source>
</evidence>
<keyword evidence="11" id="KW-1185">Reference proteome</keyword>
<dbReference type="InterPro" id="IPR013087">
    <property type="entry name" value="Znf_C2H2_type"/>
</dbReference>
<evidence type="ECO:0000256" key="6">
    <source>
        <dbReference type="ARBA" id="ARBA00023242"/>
    </source>
</evidence>
<evidence type="ECO:0000256" key="4">
    <source>
        <dbReference type="ARBA" id="ARBA00022771"/>
    </source>
</evidence>
<feature type="compositionally biased region" description="Polar residues" evidence="8">
    <location>
        <begin position="465"/>
        <end position="482"/>
    </location>
</feature>
<feature type="domain" description="C2H2-type" evidence="9">
    <location>
        <begin position="28"/>
        <end position="57"/>
    </location>
</feature>
<feature type="domain" description="C2H2-type" evidence="9">
    <location>
        <begin position="58"/>
        <end position="87"/>
    </location>
</feature>
<evidence type="ECO:0000256" key="1">
    <source>
        <dbReference type="ARBA" id="ARBA00004123"/>
    </source>
</evidence>
<dbReference type="RefSeq" id="XP_056042082.1">
    <property type="nucleotide sequence ID" value="XM_056188165.1"/>
</dbReference>
<evidence type="ECO:0000256" key="5">
    <source>
        <dbReference type="ARBA" id="ARBA00022833"/>
    </source>
</evidence>
<organism evidence="10 11">
    <name type="scientific">Lipomyces tetrasporus</name>
    <dbReference type="NCBI Taxonomy" id="54092"/>
    <lineage>
        <taxon>Eukaryota</taxon>
        <taxon>Fungi</taxon>
        <taxon>Dikarya</taxon>
        <taxon>Ascomycota</taxon>
        <taxon>Saccharomycotina</taxon>
        <taxon>Lipomycetes</taxon>
        <taxon>Lipomycetales</taxon>
        <taxon>Lipomycetaceae</taxon>
        <taxon>Lipomyces</taxon>
    </lineage>
</organism>
<evidence type="ECO:0000256" key="3">
    <source>
        <dbReference type="ARBA" id="ARBA00022737"/>
    </source>
</evidence>
<sequence>MAGNRLASEHDNGESATADSYKTVSKKFKCLHPGCGKMFNRKDYLARHAANHLPVRPYQCPICPSQFARQDLLEKHMSTKSHEKRQKREAIERIATITVEPYPAALYDHNAASSPAQVDEVPVVPRIQQRYESTGPLPPPLPPPPYHQSQQQQQMSRQSPILRAMQASPDHAAHHNHSQVQQLPQPLPSPHLQHRRPTPTVTPSSLPPFTANTVFQNPVVQSQPLMQPSGTSPSLPSMMLSSATHSPARTLHSVPVKLLYDDPTKSEHAAQPQQQRSHAFLASHFAGVPPAPPSPEAQSPSPQQQQPLLQQQHRPSQSQQPQQLSQPSPRRHQQEQSRPMPSTASQYMSYNPAEEAAAVAVAAAASAATATTEWPQFSLDSFDLSLSDHYAWLFGSDFWTESSSETLLPSQHPSEPASATAWNQQLDQQPVQQPNSSSTYDASTASDILFDASTVQRPGDAAAGLSTNQGGVENPVGSTSVTPVAAKDSNIRSSPQSDVRSPLQRSISDSSRPRKEDKDISEEVHAKMIEVLKPIPEIAFDNPYFSLSAVKQYLNLYWVRFDPLYPILHRATFDPSVMEPALLIAIVTIGMAYSSDREASNLAIVIHRKFRNIVFLMIEDQPQVQLWVHQTLLLTNYFDKMLGSTVQYDMSQFFHGTNIALMHFSGYLKGLTEPPVVETNGSVLADNQWRKWVEFETTKRTAFFAFICDTQHATLFRHSPILSAFEVRLELPSTDACWLATDGVEFYHMHLEQTKVATAGMMKWRASEAAAKADDNKVLGPSIGGSNPEAVWPTFLHSLKRLIRLSREDQTEFQLATFSQFSCLILLHGLLSICWDMQWRGLLDMGIVSKHRMTEFKKRLESSFANWKRYFDYQLSKSNLPSITSTVMISSESSPKSIGPPGNCHEEPHGTDTVALGRQHALQQGQGHSPLSCVLGSMNDYNNNSPMLCSNWAMFQLGLLALHVDTMNLRINAGSPNVLGRKIRLIDRENANKAVHQWARSDDGRLATWHSVQFMRRIAENESLLDQAVHIPWGVYLATLTIWSYELCQDDEHLPPPGSGQRPLSRNNRKYLTAKGQSIEYTLAKQDAVQYLQMMNAKGEKGSSEGSGAASALAQSPQYIYLQQAGRESKPLQDQIKPGSDRQQGSNGNGIPPSIQLTSSDRQQLVVGLVAYSTALLMHIKSGFVVRGCEVLNNILKEYD</sequence>
<feature type="region of interest" description="Disordered" evidence="8">
    <location>
        <begin position="1130"/>
        <end position="1157"/>
    </location>
</feature>
<dbReference type="PANTHER" id="PTHR40626">
    <property type="entry name" value="MIP31509P"/>
    <property type="match status" value="1"/>
</dbReference>
<comment type="subcellular location">
    <subcellularLocation>
        <location evidence="1">Nucleus</location>
    </subcellularLocation>
</comment>
<evidence type="ECO:0000313" key="10">
    <source>
        <dbReference type="EMBL" id="KAJ8098632.1"/>
    </source>
</evidence>
<keyword evidence="3" id="KW-0677">Repeat</keyword>
<feature type="region of interest" description="Disordered" evidence="8">
    <location>
        <begin position="131"/>
        <end position="249"/>
    </location>
</feature>
<feature type="compositionally biased region" description="Pro residues" evidence="8">
    <location>
        <begin position="136"/>
        <end position="146"/>
    </location>
</feature>
<dbReference type="CDD" id="cd12148">
    <property type="entry name" value="fungal_TF_MHR"/>
    <property type="match status" value="1"/>
</dbReference>
<dbReference type="GO" id="GO:0000785">
    <property type="term" value="C:chromatin"/>
    <property type="evidence" value="ECO:0007669"/>
    <property type="project" value="TreeGrafter"/>
</dbReference>
<feature type="compositionally biased region" description="Polar residues" evidence="8">
    <location>
        <begin position="336"/>
        <end position="346"/>
    </location>
</feature>
<dbReference type="GO" id="GO:0000981">
    <property type="term" value="F:DNA-binding transcription factor activity, RNA polymerase II-specific"/>
    <property type="evidence" value="ECO:0007669"/>
    <property type="project" value="InterPro"/>
</dbReference>
<dbReference type="SUPFAM" id="SSF57667">
    <property type="entry name" value="beta-beta-alpha zinc fingers"/>
    <property type="match status" value="1"/>
</dbReference>
<dbReference type="GO" id="GO:0006351">
    <property type="term" value="P:DNA-templated transcription"/>
    <property type="evidence" value="ECO:0007669"/>
    <property type="project" value="InterPro"/>
</dbReference>
<dbReference type="InterPro" id="IPR051059">
    <property type="entry name" value="VerF-like"/>
</dbReference>
<feature type="compositionally biased region" description="Low complexity" evidence="8">
    <location>
        <begin position="296"/>
        <end position="328"/>
    </location>
</feature>
<dbReference type="AlphaFoldDB" id="A0AAD7VQ81"/>
<protein>
    <submittedName>
        <fullName evidence="10">Fungal-specific transcription factor domain-containing protein</fullName>
    </submittedName>
</protein>
<keyword evidence="5" id="KW-0862">Zinc</keyword>
<dbReference type="Proteomes" id="UP001217417">
    <property type="component" value="Unassembled WGS sequence"/>
</dbReference>
<name>A0AAD7VQ81_9ASCO</name>
<evidence type="ECO:0000256" key="2">
    <source>
        <dbReference type="ARBA" id="ARBA00022723"/>
    </source>
</evidence>
<accession>A0AAD7VQ81</accession>
<dbReference type="Pfam" id="PF04082">
    <property type="entry name" value="Fungal_trans"/>
    <property type="match status" value="1"/>
</dbReference>
<feature type="compositionally biased region" description="Polar residues" evidence="8">
    <location>
        <begin position="491"/>
        <end position="510"/>
    </location>
</feature>
<feature type="compositionally biased region" description="Polar residues" evidence="8">
    <location>
        <begin position="211"/>
        <end position="231"/>
    </location>
</feature>
<dbReference type="PANTHER" id="PTHR40626:SF11">
    <property type="entry name" value="ZINC FINGER PROTEIN YPR022C"/>
    <property type="match status" value="1"/>
</dbReference>
<dbReference type="InterPro" id="IPR036236">
    <property type="entry name" value="Znf_C2H2_sf"/>
</dbReference>
<dbReference type="PROSITE" id="PS00028">
    <property type="entry name" value="ZINC_FINGER_C2H2_1"/>
    <property type="match status" value="2"/>
</dbReference>
<feature type="compositionally biased region" description="Polar residues" evidence="8">
    <location>
        <begin position="404"/>
        <end position="413"/>
    </location>
</feature>
<feature type="region of interest" description="Disordered" evidence="8">
    <location>
        <begin position="891"/>
        <end position="911"/>
    </location>
</feature>
<feature type="compositionally biased region" description="Low complexity" evidence="8">
    <location>
        <begin position="232"/>
        <end position="242"/>
    </location>
</feature>
<dbReference type="InterPro" id="IPR007219">
    <property type="entry name" value="XnlR_reg_dom"/>
</dbReference>
<keyword evidence="4 7" id="KW-0863">Zinc-finger</keyword>
<feature type="region of interest" description="Disordered" evidence="8">
    <location>
        <begin position="285"/>
        <end position="346"/>
    </location>
</feature>
<keyword evidence="2" id="KW-0479">Metal-binding</keyword>
<dbReference type="GeneID" id="80883331"/>
<dbReference type="GO" id="GO:0008270">
    <property type="term" value="F:zinc ion binding"/>
    <property type="evidence" value="ECO:0007669"/>
    <property type="project" value="UniProtKB-KW"/>
</dbReference>
<dbReference type="EMBL" id="JARPMG010000008">
    <property type="protein sequence ID" value="KAJ8098632.1"/>
    <property type="molecule type" value="Genomic_DNA"/>
</dbReference>
<dbReference type="Pfam" id="PF00096">
    <property type="entry name" value="zf-C2H2"/>
    <property type="match status" value="2"/>
</dbReference>
<reference evidence="10" key="1">
    <citation type="submission" date="2023-03" db="EMBL/GenBank/DDBJ databases">
        <title>Near-Complete genome sequence of Lipomyces tetrasporous NRRL Y-64009, an oleaginous yeast capable of growing on lignocellulosic hydrolysates.</title>
        <authorList>
            <consortium name="Lawrence Berkeley National Laboratory"/>
            <person name="Jagtap S.S."/>
            <person name="Liu J.-J."/>
            <person name="Walukiewicz H.E."/>
            <person name="Pangilinan J."/>
            <person name="Lipzen A."/>
            <person name="Ahrendt S."/>
            <person name="Koriabine M."/>
            <person name="Cobaugh K."/>
            <person name="Salamov A."/>
            <person name="Yoshinaga Y."/>
            <person name="Ng V."/>
            <person name="Daum C."/>
            <person name="Grigoriev I.V."/>
            <person name="Slininger P.J."/>
            <person name="Dien B.S."/>
            <person name="Jin Y.-S."/>
            <person name="Rao C.V."/>
        </authorList>
    </citation>
    <scope>NUCLEOTIDE SEQUENCE</scope>
    <source>
        <strain evidence="10">NRRL Y-64009</strain>
    </source>
</reference>
<feature type="region of interest" description="Disordered" evidence="8">
    <location>
        <begin position="460"/>
        <end position="520"/>
    </location>
</feature>
<dbReference type="Gene3D" id="3.30.160.60">
    <property type="entry name" value="Classic Zinc Finger"/>
    <property type="match status" value="2"/>
</dbReference>
<evidence type="ECO:0000313" key="11">
    <source>
        <dbReference type="Proteomes" id="UP001217417"/>
    </source>
</evidence>
<proteinExistence type="predicted"/>
<feature type="compositionally biased region" description="Low complexity" evidence="8">
    <location>
        <begin position="198"/>
        <end position="210"/>
    </location>
</feature>
<dbReference type="GO" id="GO:0005634">
    <property type="term" value="C:nucleus"/>
    <property type="evidence" value="ECO:0007669"/>
    <property type="project" value="UniProtKB-SubCell"/>
</dbReference>
<evidence type="ECO:0000256" key="8">
    <source>
        <dbReference type="SAM" id="MobiDB-lite"/>
    </source>
</evidence>
<gene>
    <name evidence="10" type="ORF">POJ06DRAFT_257565</name>
</gene>
<dbReference type="GO" id="GO:0000978">
    <property type="term" value="F:RNA polymerase II cis-regulatory region sequence-specific DNA binding"/>
    <property type="evidence" value="ECO:0007669"/>
    <property type="project" value="InterPro"/>
</dbReference>
<feature type="compositionally biased region" description="Low complexity" evidence="8">
    <location>
        <begin position="147"/>
        <end position="162"/>
    </location>
</feature>
<evidence type="ECO:0000256" key="7">
    <source>
        <dbReference type="PROSITE-ProRule" id="PRU00042"/>
    </source>
</evidence>
<feature type="compositionally biased region" description="Basic and acidic residues" evidence="8">
    <location>
        <begin position="511"/>
        <end position="520"/>
    </location>
</feature>
<dbReference type="PROSITE" id="PS50157">
    <property type="entry name" value="ZINC_FINGER_C2H2_2"/>
    <property type="match status" value="2"/>
</dbReference>
<keyword evidence="6" id="KW-0539">Nucleus</keyword>
<comment type="caution">
    <text evidence="10">The sequence shown here is derived from an EMBL/GenBank/DDBJ whole genome shotgun (WGS) entry which is preliminary data.</text>
</comment>
<dbReference type="SMART" id="SM00355">
    <property type="entry name" value="ZnF_C2H2"/>
    <property type="match status" value="2"/>
</dbReference>
<feature type="compositionally biased region" description="Low complexity" evidence="8">
    <location>
        <begin position="424"/>
        <end position="441"/>
    </location>
</feature>